<accession>A0A0T5PAV9</accession>
<keyword evidence="13" id="KW-1185">Reference proteome</keyword>
<protein>
    <submittedName>
        <fullName evidence="12">O-acetyltransferase OatA</fullName>
        <ecNumber evidence="12">2.3.1.-</ecNumber>
    </submittedName>
</protein>
<dbReference type="KEGG" id="rid:RIdsm_02835"/>
<dbReference type="STRING" id="540747.SAMN04488031_101510"/>
<feature type="transmembrane region" description="Helical" evidence="8">
    <location>
        <begin position="72"/>
        <end position="91"/>
    </location>
</feature>
<feature type="domain" description="Acyltransferase 3" evidence="9">
    <location>
        <begin position="6"/>
        <end position="320"/>
    </location>
</feature>
<dbReference type="GO" id="GO:0009103">
    <property type="term" value="P:lipopolysaccharide biosynthetic process"/>
    <property type="evidence" value="ECO:0007669"/>
    <property type="project" value="TreeGrafter"/>
</dbReference>
<feature type="transmembrane region" description="Helical" evidence="8">
    <location>
        <begin position="12"/>
        <end position="28"/>
    </location>
</feature>
<feature type="transmembrane region" description="Helical" evidence="8">
    <location>
        <begin position="193"/>
        <end position="210"/>
    </location>
</feature>
<dbReference type="Pfam" id="PF19040">
    <property type="entry name" value="SGNH"/>
    <property type="match status" value="1"/>
</dbReference>
<dbReference type="Pfam" id="PF01757">
    <property type="entry name" value="Acyl_transf_3"/>
    <property type="match status" value="1"/>
</dbReference>
<dbReference type="GO" id="GO:0016788">
    <property type="term" value="F:hydrolase activity, acting on ester bonds"/>
    <property type="evidence" value="ECO:0007669"/>
    <property type="project" value="UniProtKB-ARBA"/>
</dbReference>
<proteinExistence type="predicted"/>
<dbReference type="Proteomes" id="UP000051401">
    <property type="component" value="Unassembled WGS sequence"/>
</dbReference>
<gene>
    <name evidence="12" type="primary">oatA_3</name>
    <name evidence="12" type="ORF">RIdsm_02835</name>
    <name evidence="11" type="ORF">XM52_08325</name>
</gene>
<dbReference type="GO" id="GO:0005886">
    <property type="term" value="C:plasma membrane"/>
    <property type="evidence" value="ECO:0007669"/>
    <property type="project" value="UniProtKB-SubCell"/>
</dbReference>
<dbReference type="PANTHER" id="PTHR23028:SF53">
    <property type="entry name" value="ACYL_TRANSF_3 DOMAIN-CONTAINING PROTEIN"/>
    <property type="match status" value="1"/>
</dbReference>
<name>A0A0T5PAV9_9RHOB</name>
<feature type="transmembrane region" description="Helical" evidence="8">
    <location>
        <begin position="307"/>
        <end position="324"/>
    </location>
</feature>
<dbReference type="RefSeq" id="WP_057815221.1">
    <property type="nucleotide sequence ID" value="NZ_CP031598.1"/>
</dbReference>
<reference evidence="12 14" key="2">
    <citation type="submission" date="2018-08" db="EMBL/GenBank/DDBJ databases">
        <title>Genetic Globetrotter - A new plasmid hitch-hiking vast phylogenetic and geographic distances.</title>
        <authorList>
            <person name="Vollmers J."/>
            <person name="Petersen J."/>
        </authorList>
    </citation>
    <scope>NUCLEOTIDE SEQUENCE [LARGE SCALE GENOMIC DNA]</scope>
    <source>
        <strain evidence="12 14">DSM 26383</strain>
    </source>
</reference>
<dbReference type="InterPro" id="IPR043968">
    <property type="entry name" value="SGNH"/>
</dbReference>
<keyword evidence="5 8" id="KW-1133">Transmembrane helix</keyword>
<keyword evidence="3 12" id="KW-0808">Transferase</keyword>
<evidence type="ECO:0000256" key="3">
    <source>
        <dbReference type="ARBA" id="ARBA00022679"/>
    </source>
</evidence>
<organism evidence="11 13">
    <name type="scientific">Roseovarius indicus</name>
    <dbReference type="NCBI Taxonomy" id="540747"/>
    <lineage>
        <taxon>Bacteria</taxon>
        <taxon>Pseudomonadati</taxon>
        <taxon>Pseudomonadota</taxon>
        <taxon>Alphaproteobacteria</taxon>
        <taxon>Rhodobacterales</taxon>
        <taxon>Roseobacteraceae</taxon>
        <taxon>Roseovarius</taxon>
    </lineage>
</organism>
<dbReference type="PATRIC" id="fig|540747.5.peg.4453"/>
<sequence>MKYRREIDGLRAVAVLPVILFHAGMTFWSGGFVGVDVFFVISGYLITSILIDDRERGTYSVLKFYERRARRILPALFIVLIACIPFAWMWVPPYPFEDFARSLAFAALFISNVHFLEHGGYFDLNADLRPLLHTWSLAVEEQYYLLFPLVLFCLRKFRRAKFLIVFTLLALASLAVAEWGWRNYPSQNFYFTPSRLWELLAGSLCAVILYQRAQLKSELLAGVGLAMILFATVFFNAALPFPSLYTLVPVVGTCLIILFAERETVTARILSIKPFVGVGLISYSAYLWHQPIFAFARIRHAEEVPDWAMMLLAGLALVLAWASWRFIEQPFRGKAPLVLPTRRGILGASFAGIVVFAAFGFWGLAKEGFPSRIDFDGSPYLARLYEQTTEHGAAEGLCPEASSPVLRDLCPAYAPETSERRIALMGDSHSRVMLPAFEPASEELDATILLGDKPGCPPLLGVHLASGGGDARICRQAVERFAQQVRETDVDTVVLIARWSLYVSGDYDGIDPRSQLVPEAGARFMSDADHVAAFENGLRETFDYFREAGIRVIVFSQVPQQRIIPGILVQNAMLLGLDEAAARRRFEESFVTREASDRLQARARGIMAEVTSEYDIPVLTLDDVFVDGDRFAWLDGADSLYMDDDHVSEIGAARLAPLVLEALSRPAQ</sequence>
<dbReference type="EC" id="2.3.1.-" evidence="12"/>
<evidence type="ECO:0000313" key="11">
    <source>
        <dbReference type="EMBL" id="KRS18152.1"/>
    </source>
</evidence>
<comment type="subcellular location">
    <subcellularLocation>
        <location evidence="1">Cell membrane</location>
        <topology evidence="1">Multi-pass membrane protein</topology>
    </subcellularLocation>
</comment>
<keyword evidence="7 12" id="KW-0012">Acyltransferase</keyword>
<feature type="transmembrane region" description="Helical" evidence="8">
    <location>
        <begin position="345"/>
        <end position="365"/>
    </location>
</feature>
<dbReference type="GO" id="GO:0016747">
    <property type="term" value="F:acyltransferase activity, transferring groups other than amino-acyl groups"/>
    <property type="evidence" value="ECO:0007669"/>
    <property type="project" value="InterPro"/>
</dbReference>
<evidence type="ECO:0000256" key="1">
    <source>
        <dbReference type="ARBA" id="ARBA00004651"/>
    </source>
</evidence>
<feature type="transmembrane region" description="Helical" evidence="8">
    <location>
        <begin position="34"/>
        <end position="51"/>
    </location>
</feature>
<keyword evidence="2" id="KW-1003">Cell membrane</keyword>
<evidence type="ECO:0000256" key="2">
    <source>
        <dbReference type="ARBA" id="ARBA00022475"/>
    </source>
</evidence>
<keyword evidence="6 8" id="KW-0472">Membrane</keyword>
<evidence type="ECO:0000313" key="14">
    <source>
        <dbReference type="Proteomes" id="UP000325785"/>
    </source>
</evidence>
<feature type="transmembrane region" description="Helical" evidence="8">
    <location>
        <begin position="244"/>
        <end position="260"/>
    </location>
</feature>
<evidence type="ECO:0000259" key="10">
    <source>
        <dbReference type="Pfam" id="PF19040"/>
    </source>
</evidence>
<feature type="transmembrane region" description="Helical" evidence="8">
    <location>
        <begin position="219"/>
        <end position="238"/>
    </location>
</feature>
<dbReference type="InterPro" id="IPR050879">
    <property type="entry name" value="Acyltransferase_3"/>
</dbReference>
<evidence type="ECO:0000256" key="7">
    <source>
        <dbReference type="ARBA" id="ARBA00023315"/>
    </source>
</evidence>
<evidence type="ECO:0000313" key="12">
    <source>
        <dbReference type="EMBL" id="QEW27026.1"/>
    </source>
</evidence>
<reference evidence="11 13" key="1">
    <citation type="submission" date="2015-04" db="EMBL/GenBank/DDBJ databases">
        <title>The draft genome sequence of Roseovarius indicus B108T.</title>
        <authorList>
            <person name="Li G."/>
            <person name="Lai Q."/>
            <person name="Shao Z."/>
            <person name="Yan P."/>
        </authorList>
    </citation>
    <scope>NUCLEOTIDE SEQUENCE [LARGE SCALE GENOMIC DNA]</scope>
    <source>
        <strain evidence="11 13">B108</strain>
    </source>
</reference>
<dbReference type="Gene3D" id="3.40.50.1110">
    <property type="entry name" value="SGNH hydrolase"/>
    <property type="match status" value="1"/>
</dbReference>
<evidence type="ECO:0000259" key="9">
    <source>
        <dbReference type="Pfam" id="PF01757"/>
    </source>
</evidence>
<dbReference type="Proteomes" id="UP000325785">
    <property type="component" value="Chromosome"/>
</dbReference>
<dbReference type="EMBL" id="CP031598">
    <property type="protein sequence ID" value="QEW27026.1"/>
    <property type="molecule type" value="Genomic_DNA"/>
</dbReference>
<dbReference type="AlphaFoldDB" id="A0A0T5PAV9"/>
<dbReference type="SUPFAM" id="SSF52266">
    <property type="entry name" value="SGNH hydrolase"/>
    <property type="match status" value="1"/>
</dbReference>
<feature type="transmembrane region" description="Helical" evidence="8">
    <location>
        <begin position="162"/>
        <end position="181"/>
    </location>
</feature>
<dbReference type="OrthoDB" id="9796461at2"/>
<evidence type="ECO:0000256" key="8">
    <source>
        <dbReference type="SAM" id="Phobius"/>
    </source>
</evidence>
<evidence type="ECO:0000313" key="13">
    <source>
        <dbReference type="Proteomes" id="UP000051401"/>
    </source>
</evidence>
<feature type="domain" description="SGNH" evidence="10">
    <location>
        <begin position="408"/>
        <end position="660"/>
    </location>
</feature>
<evidence type="ECO:0000256" key="4">
    <source>
        <dbReference type="ARBA" id="ARBA00022692"/>
    </source>
</evidence>
<evidence type="ECO:0000256" key="6">
    <source>
        <dbReference type="ARBA" id="ARBA00023136"/>
    </source>
</evidence>
<dbReference type="PANTHER" id="PTHR23028">
    <property type="entry name" value="ACETYLTRANSFERASE"/>
    <property type="match status" value="1"/>
</dbReference>
<dbReference type="InterPro" id="IPR036514">
    <property type="entry name" value="SGNH_hydro_sf"/>
</dbReference>
<dbReference type="EMBL" id="LAXI01000004">
    <property type="protein sequence ID" value="KRS18152.1"/>
    <property type="molecule type" value="Genomic_DNA"/>
</dbReference>
<feature type="transmembrane region" description="Helical" evidence="8">
    <location>
        <begin position="267"/>
        <end position="287"/>
    </location>
</feature>
<dbReference type="InterPro" id="IPR002656">
    <property type="entry name" value="Acyl_transf_3_dom"/>
</dbReference>
<keyword evidence="4 8" id="KW-0812">Transmembrane</keyword>
<evidence type="ECO:0000256" key="5">
    <source>
        <dbReference type="ARBA" id="ARBA00022989"/>
    </source>
</evidence>